<dbReference type="EMBL" id="JAPWTK010000031">
    <property type="protein sequence ID" value="KAJ8956347.1"/>
    <property type="molecule type" value="Genomic_DNA"/>
</dbReference>
<keyword evidence="1" id="KW-0694">RNA-binding</keyword>
<dbReference type="Gene3D" id="3.30.70.330">
    <property type="match status" value="1"/>
</dbReference>
<sequence>MGVDDTDTSKLYIRLPAKIKEELEIRALHPDIVRVCLPRQKSRRWCIVEFDNEDKRQAAIVALKQLRIDNKPIQIRPFRKERARKRKESKETAVSTRPLLKLLKKSA</sequence>
<dbReference type="GO" id="GO:0003723">
    <property type="term" value="F:RNA binding"/>
    <property type="evidence" value="ECO:0007669"/>
    <property type="project" value="UniProtKB-KW"/>
</dbReference>
<accession>A0AAV8YXQ1</accession>
<feature type="domain" description="RRM" evidence="3">
    <location>
        <begin position="32"/>
        <end position="73"/>
    </location>
</feature>
<dbReference type="InterPro" id="IPR035979">
    <property type="entry name" value="RBD_domain_sf"/>
</dbReference>
<dbReference type="Proteomes" id="UP001162162">
    <property type="component" value="Unassembled WGS sequence"/>
</dbReference>
<evidence type="ECO:0000259" key="3">
    <source>
        <dbReference type="Pfam" id="PF00076"/>
    </source>
</evidence>
<dbReference type="AlphaFoldDB" id="A0AAV8YXQ1"/>
<proteinExistence type="predicted"/>
<dbReference type="InterPro" id="IPR000504">
    <property type="entry name" value="RRM_dom"/>
</dbReference>
<dbReference type="SUPFAM" id="SSF54928">
    <property type="entry name" value="RNA-binding domain, RBD"/>
    <property type="match status" value="1"/>
</dbReference>
<evidence type="ECO:0000313" key="4">
    <source>
        <dbReference type="EMBL" id="KAJ8956347.1"/>
    </source>
</evidence>
<protein>
    <recommendedName>
        <fullName evidence="3">RRM domain-containing protein</fullName>
    </recommendedName>
</protein>
<evidence type="ECO:0000256" key="1">
    <source>
        <dbReference type="ARBA" id="ARBA00022884"/>
    </source>
</evidence>
<dbReference type="CDD" id="cd00590">
    <property type="entry name" value="RRM_SF"/>
    <property type="match status" value="1"/>
</dbReference>
<evidence type="ECO:0000313" key="5">
    <source>
        <dbReference type="Proteomes" id="UP001162162"/>
    </source>
</evidence>
<gene>
    <name evidence="4" type="ORF">NQ318_015085</name>
</gene>
<evidence type="ECO:0000256" key="2">
    <source>
        <dbReference type="SAM" id="MobiDB-lite"/>
    </source>
</evidence>
<comment type="caution">
    <text evidence="4">The sequence shown here is derived from an EMBL/GenBank/DDBJ whole genome shotgun (WGS) entry which is preliminary data.</text>
</comment>
<dbReference type="InterPro" id="IPR012677">
    <property type="entry name" value="Nucleotide-bd_a/b_plait_sf"/>
</dbReference>
<name>A0AAV8YXQ1_9CUCU</name>
<dbReference type="Pfam" id="PF00076">
    <property type="entry name" value="RRM_1"/>
    <property type="match status" value="1"/>
</dbReference>
<reference evidence="4" key="1">
    <citation type="journal article" date="2023" name="Insect Mol. Biol.">
        <title>Genome sequencing provides insights into the evolution of gene families encoding plant cell wall-degrading enzymes in longhorned beetles.</title>
        <authorList>
            <person name="Shin N.R."/>
            <person name="Okamura Y."/>
            <person name="Kirsch R."/>
            <person name="Pauchet Y."/>
        </authorList>
    </citation>
    <scope>NUCLEOTIDE SEQUENCE</scope>
    <source>
        <strain evidence="4">AMC_N1</strain>
    </source>
</reference>
<feature type="region of interest" description="Disordered" evidence="2">
    <location>
        <begin position="81"/>
        <end position="107"/>
    </location>
</feature>
<organism evidence="4 5">
    <name type="scientific">Aromia moschata</name>
    <dbReference type="NCBI Taxonomy" id="1265417"/>
    <lineage>
        <taxon>Eukaryota</taxon>
        <taxon>Metazoa</taxon>
        <taxon>Ecdysozoa</taxon>
        <taxon>Arthropoda</taxon>
        <taxon>Hexapoda</taxon>
        <taxon>Insecta</taxon>
        <taxon>Pterygota</taxon>
        <taxon>Neoptera</taxon>
        <taxon>Endopterygota</taxon>
        <taxon>Coleoptera</taxon>
        <taxon>Polyphaga</taxon>
        <taxon>Cucujiformia</taxon>
        <taxon>Chrysomeloidea</taxon>
        <taxon>Cerambycidae</taxon>
        <taxon>Cerambycinae</taxon>
        <taxon>Callichromatini</taxon>
        <taxon>Aromia</taxon>
    </lineage>
</organism>
<keyword evidence="5" id="KW-1185">Reference proteome</keyword>